<accession>A0ABY8U8Q8</accession>
<gene>
    <name evidence="1" type="ORF">OEZ85_012755</name>
</gene>
<sequence length="121" mass="12532">MGLTNVPTEVANLLNVEQPALAYVPKTAGFVDEDGRSLGPGTTLSARVSCPVLNIPAAATTLVFAALDGKPPQSVTLTWSSPFSPVKNVMVNNMQMTLKPGSTLVSAVQSKRSPCCGTSSK</sequence>
<evidence type="ECO:0000313" key="2">
    <source>
        <dbReference type="Proteomes" id="UP001244341"/>
    </source>
</evidence>
<dbReference type="Proteomes" id="UP001244341">
    <property type="component" value="Chromosome 7b"/>
</dbReference>
<name>A0ABY8U8Q8_TETOB</name>
<evidence type="ECO:0000313" key="1">
    <source>
        <dbReference type="EMBL" id="WIA16023.1"/>
    </source>
</evidence>
<proteinExistence type="predicted"/>
<protein>
    <recommendedName>
        <fullName evidence="3">Ig-like domain-containing protein</fullName>
    </recommendedName>
</protein>
<keyword evidence="2" id="KW-1185">Reference proteome</keyword>
<organism evidence="1 2">
    <name type="scientific">Tetradesmus obliquus</name>
    <name type="common">Green alga</name>
    <name type="synonym">Acutodesmus obliquus</name>
    <dbReference type="NCBI Taxonomy" id="3088"/>
    <lineage>
        <taxon>Eukaryota</taxon>
        <taxon>Viridiplantae</taxon>
        <taxon>Chlorophyta</taxon>
        <taxon>core chlorophytes</taxon>
        <taxon>Chlorophyceae</taxon>
        <taxon>CS clade</taxon>
        <taxon>Sphaeropleales</taxon>
        <taxon>Scenedesmaceae</taxon>
        <taxon>Tetradesmus</taxon>
    </lineage>
</organism>
<reference evidence="1 2" key="1">
    <citation type="submission" date="2023-05" db="EMBL/GenBank/DDBJ databases">
        <title>A 100% complete, gapless, phased diploid assembly of the Scenedesmus obliquus UTEX 3031 genome.</title>
        <authorList>
            <person name="Biondi T.C."/>
            <person name="Hanschen E.R."/>
            <person name="Kwon T."/>
            <person name="Eng W."/>
            <person name="Kruse C.P.S."/>
            <person name="Koehler S.I."/>
            <person name="Kunde Y."/>
            <person name="Gleasner C.D."/>
            <person name="You Mak K.T."/>
            <person name="Polle J."/>
            <person name="Hovde B.T."/>
            <person name="Starkenburg S.R."/>
        </authorList>
    </citation>
    <scope>NUCLEOTIDE SEQUENCE [LARGE SCALE GENOMIC DNA]</scope>
    <source>
        <strain evidence="1 2">DOE0152z</strain>
    </source>
</reference>
<evidence type="ECO:0008006" key="3">
    <source>
        <dbReference type="Google" id="ProtNLM"/>
    </source>
</evidence>
<dbReference type="EMBL" id="CP126214">
    <property type="protein sequence ID" value="WIA16023.1"/>
    <property type="molecule type" value="Genomic_DNA"/>
</dbReference>